<evidence type="ECO:0000256" key="9">
    <source>
        <dbReference type="SAM" id="Coils"/>
    </source>
</evidence>
<evidence type="ECO:0000256" key="2">
    <source>
        <dbReference type="ARBA" id="ARBA00011903"/>
    </source>
</evidence>
<feature type="coiled-coil region" evidence="9">
    <location>
        <begin position="397"/>
        <end position="453"/>
    </location>
</feature>
<keyword evidence="7" id="KW-0829">Tyrosine-protein kinase</keyword>
<evidence type="ECO:0000256" key="6">
    <source>
        <dbReference type="ARBA" id="ARBA00022840"/>
    </source>
</evidence>
<keyword evidence="3 13" id="KW-0808">Transferase</keyword>
<comment type="catalytic activity">
    <reaction evidence="8">
        <text>L-tyrosyl-[protein] + ATP = O-phospho-L-tyrosyl-[protein] + ADP + H(+)</text>
        <dbReference type="Rhea" id="RHEA:10596"/>
        <dbReference type="Rhea" id="RHEA-COMP:10136"/>
        <dbReference type="Rhea" id="RHEA-COMP:20101"/>
        <dbReference type="ChEBI" id="CHEBI:15378"/>
        <dbReference type="ChEBI" id="CHEBI:30616"/>
        <dbReference type="ChEBI" id="CHEBI:46858"/>
        <dbReference type="ChEBI" id="CHEBI:61978"/>
        <dbReference type="ChEBI" id="CHEBI:456216"/>
        <dbReference type="EC" id="2.7.10.2"/>
    </reaction>
</comment>
<comment type="similarity">
    <text evidence="1">Belongs to the CpsD/CapB family.</text>
</comment>
<dbReference type="InterPro" id="IPR025669">
    <property type="entry name" value="AAA_dom"/>
</dbReference>
<feature type="transmembrane region" description="Helical" evidence="10">
    <location>
        <begin position="31"/>
        <end position="49"/>
    </location>
</feature>
<comment type="caution">
    <text evidence="13">The sequence shown here is derived from an EMBL/GenBank/DDBJ whole genome shotgun (WGS) entry which is preliminary data.</text>
</comment>
<dbReference type="PANTHER" id="PTHR32309:SF13">
    <property type="entry name" value="FERRIC ENTEROBACTIN TRANSPORT PROTEIN FEPE"/>
    <property type="match status" value="1"/>
</dbReference>
<evidence type="ECO:0000259" key="12">
    <source>
        <dbReference type="Pfam" id="PF13807"/>
    </source>
</evidence>
<dbReference type="CDD" id="cd05387">
    <property type="entry name" value="BY-kinase"/>
    <property type="match status" value="1"/>
</dbReference>
<evidence type="ECO:0000256" key="1">
    <source>
        <dbReference type="ARBA" id="ARBA00007316"/>
    </source>
</evidence>
<evidence type="ECO:0000313" key="13">
    <source>
        <dbReference type="EMBL" id="NMH86366.1"/>
    </source>
</evidence>
<protein>
    <recommendedName>
        <fullName evidence="2">non-specific protein-tyrosine kinase</fullName>
        <ecNumber evidence="2">2.7.10.2</ecNumber>
    </recommendedName>
</protein>
<dbReference type="InterPro" id="IPR005702">
    <property type="entry name" value="Wzc-like_C"/>
</dbReference>
<dbReference type="GO" id="GO:0004715">
    <property type="term" value="F:non-membrane spanning protein tyrosine kinase activity"/>
    <property type="evidence" value="ECO:0007669"/>
    <property type="project" value="UniProtKB-EC"/>
</dbReference>
<dbReference type="Pfam" id="PF13614">
    <property type="entry name" value="AAA_31"/>
    <property type="match status" value="1"/>
</dbReference>
<dbReference type="Gene3D" id="3.40.50.300">
    <property type="entry name" value="P-loop containing nucleotide triphosphate hydrolases"/>
    <property type="match status" value="1"/>
</dbReference>
<dbReference type="InterPro" id="IPR032807">
    <property type="entry name" value="GNVR"/>
</dbReference>
<evidence type="ECO:0000256" key="7">
    <source>
        <dbReference type="ARBA" id="ARBA00023137"/>
    </source>
</evidence>
<proteinExistence type="inferred from homology"/>
<evidence type="ECO:0000256" key="8">
    <source>
        <dbReference type="ARBA" id="ARBA00051245"/>
    </source>
</evidence>
<feature type="domain" description="Tyrosine-protein kinase G-rich" evidence="12">
    <location>
        <begin position="460"/>
        <end position="538"/>
    </location>
</feature>
<evidence type="ECO:0000256" key="3">
    <source>
        <dbReference type="ARBA" id="ARBA00022679"/>
    </source>
</evidence>
<keyword evidence="10" id="KW-0812">Transmembrane</keyword>
<dbReference type="EC" id="2.7.10.2" evidence="2"/>
<dbReference type="SUPFAM" id="SSF52540">
    <property type="entry name" value="P-loop containing nucleoside triphosphate hydrolases"/>
    <property type="match status" value="1"/>
</dbReference>
<dbReference type="InterPro" id="IPR050445">
    <property type="entry name" value="Bact_polysacc_biosynth/exp"/>
</dbReference>
<keyword evidence="6" id="KW-0067">ATP-binding</keyword>
<dbReference type="EMBL" id="JABBHF010000001">
    <property type="protein sequence ID" value="NMH86366.1"/>
    <property type="molecule type" value="Genomic_DNA"/>
</dbReference>
<keyword evidence="14" id="KW-1185">Reference proteome</keyword>
<evidence type="ECO:0000259" key="11">
    <source>
        <dbReference type="Pfam" id="PF13614"/>
    </source>
</evidence>
<dbReference type="NCBIfam" id="TIGR01007">
    <property type="entry name" value="eps_fam"/>
    <property type="match status" value="1"/>
</dbReference>
<gene>
    <name evidence="13" type="ORF">HHX25_02500</name>
</gene>
<evidence type="ECO:0000256" key="10">
    <source>
        <dbReference type="SAM" id="Phobius"/>
    </source>
</evidence>
<dbReference type="RefSeq" id="WP_169669735.1">
    <property type="nucleotide sequence ID" value="NZ_JABBHF010000001.1"/>
</dbReference>
<dbReference type="Pfam" id="PF13807">
    <property type="entry name" value="GNVR"/>
    <property type="match status" value="1"/>
</dbReference>
<evidence type="ECO:0000313" key="14">
    <source>
        <dbReference type="Proteomes" id="UP000746690"/>
    </source>
</evidence>
<keyword evidence="4" id="KW-0547">Nucleotide-binding</keyword>
<dbReference type="Proteomes" id="UP000746690">
    <property type="component" value="Unassembled WGS sequence"/>
</dbReference>
<accession>A0ABX1RS36</accession>
<reference evidence="13 14" key="1">
    <citation type="submission" date="2020-04" db="EMBL/GenBank/DDBJ databases">
        <title>A Flavivirga sp. nov.</title>
        <authorList>
            <person name="Sun X."/>
        </authorList>
    </citation>
    <scope>NUCLEOTIDE SEQUENCE [LARGE SCALE GENOMIC DNA]</scope>
    <source>
        <strain evidence="13 14">Y03</strain>
    </source>
</reference>
<keyword evidence="5" id="KW-0418">Kinase</keyword>
<evidence type="ECO:0000256" key="4">
    <source>
        <dbReference type="ARBA" id="ARBA00022741"/>
    </source>
</evidence>
<dbReference type="PANTHER" id="PTHR32309">
    <property type="entry name" value="TYROSINE-PROTEIN KINASE"/>
    <property type="match status" value="1"/>
</dbReference>
<organism evidence="13 14">
    <name type="scientific">Flavivirga algicola</name>
    <dbReference type="NCBI Taxonomy" id="2729136"/>
    <lineage>
        <taxon>Bacteria</taxon>
        <taxon>Pseudomonadati</taxon>
        <taxon>Bacteroidota</taxon>
        <taxon>Flavobacteriia</taxon>
        <taxon>Flavobacteriales</taxon>
        <taxon>Flavobacteriaceae</taxon>
        <taxon>Flavivirga</taxon>
    </lineage>
</organism>
<keyword evidence="10" id="KW-1133">Transmembrane helix</keyword>
<evidence type="ECO:0000256" key="5">
    <source>
        <dbReference type="ARBA" id="ARBA00022777"/>
    </source>
</evidence>
<feature type="domain" description="AAA" evidence="11">
    <location>
        <begin position="607"/>
        <end position="761"/>
    </location>
</feature>
<name>A0ABX1RS36_9FLAO</name>
<sequence length="826" mass="93850">MSQNELEDIEFQESGSLSFDIRGFVFKVLKFWKLIVLCIITGLIIAYSINVRKQNIYNVNSLISVENDQNPFFTANTSISFNWGGVSDKVGKIIIALSTRNHNEKVVDSLKFYMRYLKEGKYRKNDIYKNAPFEVVIDKRKGQLLNEYIGIRFISENQYELFIDFENDLVRVQRYKDKLIQTISVETGEFNKVFNFGEQVDLPFASFKLLKKPDIKIVPESEYFIQFLNFDAIVNSYKRQIKARSYSKESASVLMLSLTGVNKAKIVDYLNATTQILSKAELDRKNLYATNTIKFIDSTLSIVNTDLKAATDTMNAFRQENKIFNIDEELSQLSGKIIELDVNKETIQSKLRYLNFLENYLRTRTNYTNIAAPTSVGIDERNIIASVGKITSLAIERQELEQLVQEGSTSLKELDARINAEKNVLLEILDSTKETIQIELEIVNKKKVNLESKLKDLPEDQQEYLKIQRKLNLSQESYNVYLAKRSEAAIVKAANVSDISVIDEAKDVGGGLIGPNKNLNYMMALILGISLPIIILFIIFLLDNTIHGTEDIKRLSNVPILGLIGKLNHENNLIVFEKPKSAVAEAFRAIRSSLQFFYKKTDKEGGRTIMITSSVSGEGKTFCSINVASAYALSGKKTILLGLDLRKPKIFEDFNIDNSIGIVNYFIGDKTLKEITFKSHIENLDVITSGPIPPNPSELLMSEIMEDVVLNLRKTYDIIVLDSPPLGLVTDALILSQYADASLFVVRLDYTKKGMLELVNAKHKSGELKNISYVLNFYKHKSNHNYGYGYGYGYGIYGNAYHEKTQKENVLSKLKNLLKKDSLKRY</sequence>
<keyword evidence="9" id="KW-0175">Coiled coil</keyword>
<keyword evidence="10" id="KW-0472">Membrane</keyword>
<feature type="transmembrane region" description="Helical" evidence="10">
    <location>
        <begin position="521"/>
        <end position="542"/>
    </location>
</feature>
<dbReference type="InterPro" id="IPR027417">
    <property type="entry name" value="P-loop_NTPase"/>
</dbReference>